<evidence type="ECO:0000313" key="1">
    <source>
        <dbReference type="EMBL" id="PTN03806.1"/>
    </source>
</evidence>
<dbReference type="Proteomes" id="UP000243525">
    <property type="component" value="Unassembled WGS sequence"/>
</dbReference>
<protein>
    <submittedName>
        <fullName evidence="1">Uncharacterized protein</fullName>
    </submittedName>
</protein>
<dbReference type="AlphaFoldDB" id="A0A2T5BVX9"/>
<comment type="caution">
    <text evidence="1">The sequence shown here is derived from an EMBL/GenBank/DDBJ whole genome shotgun (WGS) entry which is preliminary data.</text>
</comment>
<reference evidence="1 2" key="1">
    <citation type="submission" date="2018-04" db="EMBL/GenBank/DDBJ databases">
        <title>Genomic Encyclopedia of Archaeal and Bacterial Type Strains, Phase II (KMG-II): from individual species to whole genera.</title>
        <authorList>
            <person name="Goeker M."/>
        </authorList>
    </citation>
    <scope>NUCLEOTIDE SEQUENCE [LARGE SCALE GENOMIC DNA]</scope>
    <source>
        <strain evidence="1 2">DSM 28823</strain>
    </source>
</reference>
<organism evidence="1 2">
    <name type="scientific">Mangrovibacterium marinum</name>
    <dbReference type="NCBI Taxonomy" id="1639118"/>
    <lineage>
        <taxon>Bacteria</taxon>
        <taxon>Pseudomonadati</taxon>
        <taxon>Bacteroidota</taxon>
        <taxon>Bacteroidia</taxon>
        <taxon>Marinilabiliales</taxon>
        <taxon>Prolixibacteraceae</taxon>
        <taxon>Mangrovibacterium</taxon>
    </lineage>
</organism>
<gene>
    <name evidence="1" type="ORF">C8N47_13421</name>
</gene>
<proteinExistence type="predicted"/>
<evidence type="ECO:0000313" key="2">
    <source>
        <dbReference type="Proteomes" id="UP000243525"/>
    </source>
</evidence>
<keyword evidence="2" id="KW-1185">Reference proteome</keyword>
<name>A0A2T5BVX9_9BACT</name>
<sequence length="77" mass="8144">MQNDLNSVVTATPGDLAGALPIPAKAAIPFIIRTTITPKYLPGIKKKCVFSKKCVRKHYICGIGNLAGEGSQKKSSS</sequence>
<dbReference type="EMBL" id="QAAD01000034">
    <property type="protein sequence ID" value="PTN03806.1"/>
    <property type="molecule type" value="Genomic_DNA"/>
</dbReference>
<accession>A0A2T5BVX9</accession>